<evidence type="ECO:0000313" key="2">
    <source>
        <dbReference type="Proteomes" id="UP000295444"/>
    </source>
</evidence>
<dbReference type="EMBL" id="SNXZ01000010">
    <property type="protein sequence ID" value="TDP90524.1"/>
    <property type="molecule type" value="Genomic_DNA"/>
</dbReference>
<dbReference type="RefSeq" id="WP_166659496.1">
    <property type="nucleotide sequence ID" value="NZ_SNXZ01000010.1"/>
</dbReference>
<dbReference type="AlphaFoldDB" id="A0A4R6RUV3"/>
<proteinExistence type="predicted"/>
<gene>
    <name evidence="1" type="ORF">EV186_11064</name>
</gene>
<organism evidence="1 2">
    <name type="scientific">Labedaea rhizosphaerae</name>
    <dbReference type="NCBI Taxonomy" id="598644"/>
    <lineage>
        <taxon>Bacteria</taxon>
        <taxon>Bacillati</taxon>
        <taxon>Actinomycetota</taxon>
        <taxon>Actinomycetes</taxon>
        <taxon>Pseudonocardiales</taxon>
        <taxon>Pseudonocardiaceae</taxon>
        <taxon>Labedaea</taxon>
    </lineage>
</organism>
<sequence length="101" mass="10936">MVNAITSIPSLGLRDLDRSLPWSNMIVLHGVAFRDETLRGRVRATLRPHCGPGQDLAETLAEACVAVHCPDDDAPHRCAECAEAWPCQSISAELITLGVFV</sequence>
<protein>
    <submittedName>
        <fullName evidence="1">Uncharacterized protein</fullName>
    </submittedName>
</protein>
<name>A0A4R6RUV3_LABRH</name>
<evidence type="ECO:0000313" key="1">
    <source>
        <dbReference type="EMBL" id="TDP90524.1"/>
    </source>
</evidence>
<reference evidence="1 2" key="1">
    <citation type="submission" date="2019-03" db="EMBL/GenBank/DDBJ databases">
        <title>Genomic Encyclopedia of Type Strains, Phase IV (KMG-IV): sequencing the most valuable type-strain genomes for metagenomic binning, comparative biology and taxonomic classification.</title>
        <authorList>
            <person name="Goeker M."/>
        </authorList>
    </citation>
    <scope>NUCLEOTIDE SEQUENCE [LARGE SCALE GENOMIC DNA]</scope>
    <source>
        <strain evidence="1 2">DSM 45361</strain>
    </source>
</reference>
<keyword evidence="2" id="KW-1185">Reference proteome</keyword>
<dbReference type="Proteomes" id="UP000295444">
    <property type="component" value="Unassembled WGS sequence"/>
</dbReference>
<accession>A0A4R6RUV3</accession>
<comment type="caution">
    <text evidence="1">The sequence shown here is derived from an EMBL/GenBank/DDBJ whole genome shotgun (WGS) entry which is preliminary data.</text>
</comment>